<accession>A0ABR9PBA6</accession>
<keyword evidence="1 2" id="KW-0378">Hydrolase</keyword>
<dbReference type="InterPro" id="IPR009097">
    <property type="entry name" value="Cyclic_Pdiesterase"/>
</dbReference>
<dbReference type="HAMAP" id="MF_01940">
    <property type="entry name" value="RNA_CPDase"/>
    <property type="match status" value="1"/>
</dbReference>
<dbReference type="PANTHER" id="PTHR35561:SF1">
    <property type="entry name" value="RNA 2',3'-CYCLIC PHOSPHODIESTERASE"/>
    <property type="match status" value="1"/>
</dbReference>
<evidence type="ECO:0000256" key="1">
    <source>
        <dbReference type="ARBA" id="ARBA00022801"/>
    </source>
</evidence>
<dbReference type="SUPFAM" id="SSF55144">
    <property type="entry name" value="LigT-like"/>
    <property type="match status" value="1"/>
</dbReference>
<dbReference type="Gene3D" id="3.90.1140.10">
    <property type="entry name" value="Cyclic phosphodiesterase"/>
    <property type="match status" value="1"/>
</dbReference>
<feature type="short sequence motif" description="HXTX 1" evidence="2">
    <location>
        <begin position="40"/>
        <end position="43"/>
    </location>
</feature>
<dbReference type="PANTHER" id="PTHR35561">
    <property type="entry name" value="RNA 2',3'-CYCLIC PHOSPHODIESTERASE"/>
    <property type="match status" value="1"/>
</dbReference>
<dbReference type="Pfam" id="PF13563">
    <property type="entry name" value="2_5_RNA_ligase2"/>
    <property type="match status" value="1"/>
</dbReference>
<dbReference type="EC" id="3.1.4.58" evidence="2"/>
<comment type="catalytic activity">
    <reaction evidence="2">
        <text>a 3'-end 2',3'-cyclophospho-ribonucleotide-RNA + H2O = a 3'-end 2'-phospho-ribonucleotide-RNA + H(+)</text>
        <dbReference type="Rhea" id="RHEA:11828"/>
        <dbReference type="Rhea" id="RHEA-COMP:10464"/>
        <dbReference type="Rhea" id="RHEA-COMP:17353"/>
        <dbReference type="ChEBI" id="CHEBI:15377"/>
        <dbReference type="ChEBI" id="CHEBI:15378"/>
        <dbReference type="ChEBI" id="CHEBI:83064"/>
        <dbReference type="ChEBI" id="CHEBI:173113"/>
        <dbReference type="EC" id="3.1.4.58"/>
    </reaction>
</comment>
<evidence type="ECO:0000313" key="4">
    <source>
        <dbReference type="Proteomes" id="UP000806528"/>
    </source>
</evidence>
<dbReference type="Proteomes" id="UP000806528">
    <property type="component" value="Unassembled WGS sequence"/>
</dbReference>
<feature type="active site" description="Proton donor" evidence="2">
    <location>
        <position position="40"/>
    </location>
</feature>
<organism evidence="3 4">
    <name type="scientific">Nocardiopsis coralli</name>
    <dbReference type="NCBI Taxonomy" id="2772213"/>
    <lineage>
        <taxon>Bacteria</taxon>
        <taxon>Bacillati</taxon>
        <taxon>Actinomycetota</taxon>
        <taxon>Actinomycetes</taxon>
        <taxon>Streptosporangiales</taxon>
        <taxon>Nocardiopsidaceae</taxon>
        <taxon>Nocardiopsis</taxon>
    </lineage>
</organism>
<comment type="similarity">
    <text evidence="2">Belongs to the 2H phosphoesterase superfamily. ThpR family.</text>
</comment>
<comment type="function">
    <text evidence="2">Hydrolyzes RNA 2',3'-cyclic phosphodiester to an RNA 2'-phosphomonoester.</text>
</comment>
<dbReference type="NCBIfam" id="TIGR02258">
    <property type="entry name" value="2_5_ligase"/>
    <property type="match status" value="1"/>
</dbReference>
<gene>
    <name evidence="3" type="primary">thpR</name>
    <name evidence="3" type="ORF">IDM40_20825</name>
</gene>
<feature type="short sequence motif" description="HXTX 2" evidence="2">
    <location>
        <begin position="128"/>
        <end position="131"/>
    </location>
</feature>
<reference evidence="3 4" key="1">
    <citation type="submission" date="2020-09" db="EMBL/GenBank/DDBJ databases">
        <title>Diversity and distribution of actinomycetes associated with coral in the coast of Hainan.</title>
        <authorList>
            <person name="Li F."/>
        </authorList>
    </citation>
    <scope>NUCLEOTIDE SEQUENCE [LARGE SCALE GENOMIC DNA]</scope>
    <source>
        <strain evidence="3 4">HNM0947</strain>
    </source>
</reference>
<name>A0ABR9PBA6_9ACTN</name>
<dbReference type="EMBL" id="JADBGI010000021">
    <property type="protein sequence ID" value="MBE3001117.1"/>
    <property type="molecule type" value="Genomic_DNA"/>
</dbReference>
<dbReference type="InterPro" id="IPR004175">
    <property type="entry name" value="RNA_CPDase"/>
</dbReference>
<keyword evidence="4" id="KW-1185">Reference proteome</keyword>
<feature type="active site" description="Proton acceptor" evidence="2">
    <location>
        <position position="128"/>
    </location>
</feature>
<sequence length="196" mass="21069">MRLFTALALPTHAVDALRDAVRRGRRHEPRLRWVAPEHWHLTLVYLGDVGPDHLAVLGPALQRAAAAHPPLDLELDGWGTFPQQGAGASVLWAGVGGDTQGLADLVGDLRRAAREAGVETDARPYVPHITVARSRPPRDLGATVEELGNLPHLGWSASRADLVESVPGSGTRYRTALTCPLLWGTDNGRSPERGTS</sequence>
<evidence type="ECO:0000313" key="3">
    <source>
        <dbReference type="EMBL" id="MBE3001117.1"/>
    </source>
</evidence>
<dbReference type="RefSeq" id="WP_193123719.1">
    <property type="nucleotide sequence ID" value="NZ_JADBGI010000021.1"/>
</dbReference>
<protein>
    <recommendedName>
        <fullName evidence="2">RNA 2',3'-cyclic phosphodiesterase</fullName>
        <shortName evidence="2">RNA 2',3'-CPDase</shortName>
        <ecNumber evidence="2">3.1.4.58</ecNumber>
    </recommendedName>
</protein>
<proteinExistence type="inferred from homology"/>
<evidence type="ECO:0000256" key="2">
    <source>
        <dbReference type="HAMAP-Rule" id="MF_01940"/>
    </source>
</evidence>
<comment type="caution">
    <text evidence="3">The sequence shown here is derived from an EMBL/GenBank/DDBJ whole genome shotgun (WGS) entry which is preliminary data.</text>
</comment>